<keyword evidence="4" id="KW-1185">Reference proteome</keyword>
<gene>
    <name evidence="3" type="ORF">NG799_03930</name>
</gene>
<dbReference type="RefSeq" id="WP_368005180.1">
    <property type="nucleotide sequence ID" value="NZ_JAMXFF010000004.1"/>
</dbReference>
<dbReference type="Gene3D" id="1.25.40.10">
    <property type="entry name" value="Tetratricopeptide repeat domain"/>
    <property type="match status" value="3"/>
</dbReference>
<evidence type="ECO:0000259" key="2">
    <source>
        <dbReference type="Pfam" id="PF12770"/>
    </source>
</evidence>
<dbReference type="Pfam" id="PF12770">
    <property type="entry name" value="CHAT"/>
    <property type="match status" value="1"/>
</dbReference>
<evidence type="ECO:0000256" key="1">
    <source>
        <dbReference type="SAM" id="MobiDB-lite"/>
    </source>
</evidence>
<dbReference type="EMBL" id="JAMXFF010000004">
    <property type="protein sequence ID" value="MCT7965481.1"/>
    <property type="molecule type" value="Genomic_DNA"/>
</dbReference>
<evidence type="ECO:0000313" key="4">
    <source>
        <dbReference type="Proteomes" id="UP001525890"/>
    </source>
</evidence>
<name>A0ABT2MPM2_9CYAN</name>
<dbReference type="SUPFAM" id="SSF48452">
    <property type="entry name" value="TPR-like"/>
    <property type="match status" value="3"/>
</dbReference>
<reference evidence="3 4" key="1">
    <citation type="journal article" date="2022" name="Front. Microbiol.">
        <title>High genomic differentiation and limited gene flow indicate recent cryptic speciation within the genus Laspinema (cyanobacteria).</title>
        <authorList>
            <person name="Stanojkovic A."/>
            <person name="Skoupy S."/>
            <person name="Skaloud P."/>
            <person name="Dvorak P."/>
        </authorList>
    </citation>
    <scope>NUCLEOTIDE SEQUENCE [LARGE SCALE GENOMIC DNA]</scope>
    <source>
        <strain evidence="3 4">D2a</strain>
    </source>
</reference>
<dbReference type="PANTHER" id="PTHR10098:SF108">
    <property type="entry name" value="TETRATRICOPEPTIDE REPEAT PROTEIN 28"/>
    <property type="match status" value="1"/>
</dbReference>
<comment type="caution">
    <text evidence="3">The sequence shown here is derived from an EMBL/GenBank/DDBJ whole genome shotgun (WGS) entry which is preliminary data.</text>
</comment>
<organism evidence="3 4">
    <name type="scientific">Laspinema palackyanum D2a</name>
    <dbReference type="NCBI Taxonomy" id="2953684"/>
    <lineage>
        <taxon>Bacteria</taxon>
        <taxon>Bacillati</taxon>
        <taxon>Cyanobacteriota</taxon>
        <taxon>Cyanophyceae</taxon>
        <taxon>Oscillatoriophycideae</taxon>
        <taxon>Oscillatoriales</taxon>
        <taxon>Laspinemataceae</taxon>
        <taxon>Laspinema</taxon>
        <taxon>Laspinema palackyanum</taxon>
    </lineage>
</organism>
<dbReference type="Proteomes" id="UP001525890">
    <property type="component" value="Unassembled WGS sequence"/>
</dbReference>
<sequence length="1029" mass="117520">MNEYLAIWGEILLLQTRGLSGKQIYPILQKHQDKLNLDFAETITQWFHSLLDPDDIEKNKALALILHHFANDIQQFPLGNRADNLEITIRCYQAALEVRTRRAYPEDWADTQNNLANAYQTRIWGERAENLEQAISVYETALQVLTRCAYPEKWAMMQNNLAGAYQTRIKGERVENLEIAIAAYQAALEVRTRRTYPKDWADTQNNLANAYQTRIKGERSENLEQAISGYEAALEVRTRHAYPDQWAMTQMNLAVAYSERIKGERSENLEQAISCLEATLEVFTRSTYPEYWAKTQLNLAGVYSNRIKGDRAENLEQAISCLKAALEVRTRTAYPEQWAMTQMNLAVAYRDRIIGERAENLEQAISCLEATLEVLTRSAYPEKWAKTQNNLANAYYDRIWGKQWGKQGQNLKRAISGYQAVLEVYTPSAFPLDCLQTGLNLGNLGYRIHYWEIAIEGYDNTIRAVEQSRNWATSPDTKRQILEDALPIYGKMIQACINLERYDQALLTVERSKSRTLMEMLTSADLVPKNASPEQQEQYRQLNREIAALQQSFAAPESAADGETGTGGTGENRGNQEIARPSETPGTALLQSLLQQRDSLLAQINDPDFNAFQNVRAQLPDFRQLLTPETALIEWYLPQDPALGGWAFTVTLDQDRPQIHPYSYSADERHSLDQFNQTYFADYRQPTWYKALDRRLDDLAEHLHLSDIIAALPDTCQRLILIPHLYLHLFPLHALSVELNAPATPLLERFSQGVSYAPSCQILDYIHHRPQPATEPQFFAVQNPTEDLSYAQMEVEFIRPYFDPNCYILTQQAATKSALNRPETLEKLRQSHIIHFACHGGFDSENPLNSAVILAGDAPLESASRERERQTLTLRDGRCFDTAHHLTLKDIYRNLDIPACRLVMLSACETGLIGSLLTDEYIGLASGFLYAGTPAVVSSLWCVDDFATACLAIRFYYELRQDERVVMALHRAQNWLRRVSVEGFLEWCGQGLKMTEEECEMIDFKLMDYDETCPFGDRRYWSAFVAIGL</sequence>
<dbReference type="InterPro" id="IPR024983">
    <property type="entry name" value="CHAT_dom"/>
</dbReference>
<feature type="region of interest" description="Disordered" evidence="1">
    <location>
        <begin position="553"/>
        <end position="582"/>
    </location>
</feature>
<proteinExistence type="predicted"/>
<accession>A0ABT2MPM2</accession>
<dbReference type="InterPro" id="IPR011990">
    <property type="entry name" value="TPR-like_helical_dom_sf"/>
</dbReference>
<dbReference type="Pfam" id="PF13374">
    <property type="entry name" value="TPR_10"/>
    <property type="match status" value="2"/>
</dbReference>
<evidence type="ECO:0000313" key="3">
    <source>
        <dbReference type="EMBL" id="MCT7965481.1"/>
    </source>
</evidence>
<protein>
    <submittedName>
        <fullName evidence="3">CHAT domain-containing protein</fullName>
    </submittedName>
</protein>
<dbReference type="PANTHER" id="PTHR10098">
    <property type="entry name" value="RAPSYN-RELATED"/>
    <property type="match status" value="1"/>
</dbReference>
<feature type="domain" description="CHAT" evidence="2">
    <location>
        <begin position="709"/>
        <end position="1028"/>
    </location>
</feature>